<keyword evidence="6 14" id="KW-0808">Transferase</keyword>
<dbReference type="InterPro" id="IPR026051">
    <property type="entry name" value="ALG1-like"/>
</dbReference>
<evidence type="ECO:0000256" key="11">
    <source>
        <dbReference type="ARBA" id="ARBA00024899"/>
    </source>
</evidence>
<evidence type="ECO:0000256" key="7">
    <source>
        <dbReference type="ARBA" id="ARBA00022692"/>
    </source>
</evidence>
<evidence type="ECO:0000256" key="3">
    <source>
        <dbReference type="ARBA" id="ARBA00012611"/>
    </source>
</evidence>
<sequence>MENAIFKGDNNPNAIPVWGVFAIFAALVGPPMILFILFAHRTETRPSRHRTATLLVLGDIGRSPRMMYHAASLAQAGWDTYVIGYGDTAPIPALLETPLVHLLHLHNPPKPLLALPWILRAPIRILYQVISVIYLAIFKVPCNTQILLVQNPPSIPTLLLAQLISGTTRSKLIIDWHNTGYSILAMRLGEKSPIVRIAKWFERYFGQDAYCHLFVTRALEEFLVKEWHLRGRTAVLHDRPPSQFRRTEMINRLELFKRITPEVRPPLPDFINTKDIKKTAFTELTPSGNVELRADRPAFLVSSTSWTADEDFSLLLKALDIYQKAKSAGNKNLPVVLMVITGKGALRKPFEAEVAKREKSGAWPDVVVRCQFVSAKDYPILLGSTDLGVSMHQSSSGRDLPMKVVDMFGCGVPVLARGFPCIDELVKDGRNGRVFNTAEELGEQLIDTLEYFPKSDKLTHLQSFFQATANPSSGSRRLSRSSPDASEPEWSTWDQNWDLVMKHNVLDFKKR</sequence>
<name>A0ABR3PYZ7_9TREE</name>
<feature type="transmembrane region" description="Helical" evidence="13">
    <location>
        <begin position="15"/>
        <end position="39"/>
    </location>
</feature>
<proteinExistence type="predicted"/>
<comment type="function">
    <text evidence="11">Participates in the formation of the lipid-linked precursor oligosaccharide for N-glycosylation. Involved in assembling the dolichol-pyrophosphate-GlcNAc(2)-Man(5) intermediate on the cytoplasmic surface of the ER.</text>
</comment>
<reference evidence="14 15" key="1">
    <citation type="submission" date="2023-08" db="EMBL/GenBank/DDBJ databases">
        <title>Annotated Genome Sequence of Vanrija albida AlHP1.</title>
        <authorList>
            <person name="Herzog R."/>
        </authorList>
    </citation>
    <scope>NUCLEOTIDE SEQUENCE [LARGE SCALE GENOMIC DNA]</scope>
    <source>
        <strain evidence="14 15">AlHP1</strain>
    </source>
</reference>
<dbReference type="GO" id="GO:0004578">
    <property type="term" value="F:chitobiosyldiphosphodolichol beta-mannosyltransferase activity"/>
    <property type="evidence" value="ECO:0007669"/>
    <property type="project" value="UniProtKB-EC"/>
</dbReference>
<dbReference type="SUPFAM" id="SSF53756">
    <property type="entry name" value="UDP-Glycosyltransferase/glycogen phosphorylase"/>
    <property type="match status" value="1"/>
</dbReference>
<evidence type="ECO:0000256" key="12">
    <source>
        <dbReference type="SAM" id="MobiDB-lite"/>
    </source>
</evidence>
<dbReference type="Pfam" id="PF13692">
    <property type="entry name" value="Glyco_trans_1_4"/>
    <property type="match status" value="1"/>
</dbReference>
<dbReference type="EC" id="2.4.1.142" evidence="3"/>
<accession>A0ABR3PYZ7</accession>
<organism evidence="14 15">
    <name type="scientific">Vanrija albida</name>
    <dbReference type="NCBI Taxonomy" id="181172"/>
    <lineage>
        <taxon>Eukaryota</taxon>
        <taxon>Fungi</taxon>
        <taxon>Dikarya</taxon>
        <taxon>Basidiomycota</taxon>
        <taxon>Agaricomycotina</taxon>
        <taxon>Tremellomycetes</taxon>
        <taxon>Trichosporonales</taxon>
        <taxon>Trichosporonaceae</taxon>
        <taxon>Vanrija</taxon>
    </lineage>
</organism>
<dbReference type="EMBL" id="JBBXJM010000005">
    <property type="protein sequence ID" value="KAL1407343.1"/>
    <property type="molecule type" value="Genomic_DNA"/>
</dbReference>
<dbReference type="Proteomes" id="UP001565368">
    <property type="component" value="Unassembled WGS sequence"/>
</dbReference>
<evidence type="ECO:0000256" key="9">
    <source>
        <dbReference type="ARBA" id="ARBA00022989"/>
    </source>
</evidence>
<dbReference type="Gene3D" id="3.40.50.2000">
    <property type="entry name" value="Glycogen Phosphorylase B"/>
    <property type="match status" value="1"/>
</dbReference>
<gene>
    <name evidence="14" type="primary">ALG1</name>
    <name evidence="14" type="ORF">Q8F55_006765</name>
</gene>
<evidence type="ECO:0000256" key="6">
    <source>
        <dbReference type="ARBA" id="ARBA00022679"/>
    </source>
</evidence>
<comment type="caution">
    <text evidence="14">The sequence shown here is derived from an EMBL/GenBank/DDBJ whole genome shotgun (WGS) entry which is preliminary data.</text>
</comment>
<evidence type="ECO:0000313" key="14">
    <source>
        <dbReference type="EMBL" id="KAL1407343.1"/>
    </source>
</evidence>
<feature type="region of interest" description="Disordered" evidence="12">
    <location>
        <begin position="469"/>
        <end position="490"/>
    </location>
</feature>
<keyword evidence="15" id="KW-1185">Reference proteome</keyword>
<evidence type="ECO:0000256" key="5">
    <source>
        <dbReference type="ARBA" id="ARBA00022676"/>
    </source>
</evidence>
<protein>
    <recommendedName>
        <fullName evidence="4">Chitobiosyldiphosphodolichol beta-mannosyltransferase</fullName>
        <ecNumber evidence="3">2.4.1.142</ecNumber>
    </recommendedName>
</protein>
<evidence type="ECO:0000256" key="8">
    <source>
        <dbReference type="ARBA" id="ARBA00022824"/>
    </source>
</evidence>
<dbReference type="RefSeq" id="XP_069207287.1">
    <property type="nucleotide sequence ID" value="XM_069355216.1"/>
</dbReference>
<dbReference type="PANTHER" id="PTHR13036:SF0">
    <property type="entry name" value="CHITOBIOSYLDIPHOSPHODOLICHOL BETA-MANNOSYLTRANSFERASE"/>
    <property type="match status" value="1"/>
</dbReference>
<feature type="compositionally biased region" description="Low complexity" evidence="12">
    <location>
        <begin position="472"/>
        <end position="482"/>
    </location>
</feature>
<evidence type="ECO:0000256" key="2">
    <source>
        <dbReference type="ARBA" id="ARBA00004922"/>
    </source>
</evidence>
<evidence type="ECO:0000256" key="10">
    <source>
        <dbReference type="ARBA" id="ARBA00023136"/>
    </source>
</evidence>
<dbReference type="GeneID" id="95987808"/>
<evidence type="ECO:0000256" key="4">
    <source>
        <dbReference type="ARBA" id="ARBA00015841"/>
    </source>
</evidence>
<keyword evidence="5 14" id="KW-0328">Glycosyltransferase</keyword>
<evidence type="ECO:0000256" key="1">
    <source>
        <dbReference type="ARBA" id="ARBA00004389"/>
    </source>
</evidence>
<evidence type="ECO:0000313" key="15">
    <source>
        <dbReference type="Proteomes" id="UP001565368"/>
    </source>
</evidence>
<keyword evidence="8" id="KW-0256">Endoplasmic reticulum</keyword>
<comment type="pathway">
    <text evidence="2">Protein modification; protein glycosylation.</text>
</comment>
<comment type="subcellular location">
    <subcellularLocation>
        <location evidence="1">Endoplasmic reticulum membrane</location>
        <topology evidence="1">Single-pass membrane protein</topology>
    </subcellularLocation>
</comment>
<keyword evidence="7 13" id="KW-0812">Transmembrane</keyword>
<dbReference type="PANTHER" id="PTHR13036">
    <property type="entry name" value="BETA1,4 MANNOSYLTRANSFERASE"/>
    <property type="match status" value="1"/>
</dbReference>
<keyword evidence="10 13" id="KW-0472">Membrane</keyword>
<evidence type="ECO:0000256" key="13">
    <source>
        <dbReference type="SAM" id="Phobius"/>
    </source>
</evidence>
<keyword evidence="9 13" id="KW-1133">Transmembrane helix</keyword>